<dbReference type="PANTHER" id="PTHR42973:SF39">
    <property type="entry name" value="FAD-BINDING PCMH-TYPE DOMAIN-CONTAINING PROTEIN"/>
    <property type="match status" value="1"/>
</dbReference>
<reference evidence="8 9" key="1">
    <citation type="submission" date="2023-07" db="EMBL/GenBank/DDBJ databases">
        <title>Genomic Encyclopedia of Type Strains, Phase IV (KMG-IV): sequencing the most valuable type-strain genomes for metagenomic binning, comparative biology and taxonomic classification.</title>
        <authorList>
            <person name="Goeker M."/>
        </authorList>
    </citation>
    <scope>NUCLEOTIDE SEQUENCE [LARGE SCALE GENOMIC DNA]</scope>
    <source>
        <strain evidence="8 9">DSM 2457</strain>
    </source>
</reference>
<dbReference type="Pfam" id="PF01565">
    <property type="entry name" value="FAD_binding_4"/>
    <property type="match status" value="1"/>
</dbReference>
<dbReference type="InterPro" id="IPR006311">
    <property type="entry name" value="TAT_signal"/>
</dbReference>
<dbReference type="PROSITE" id="PS51318">
    <property type="entry name" value="TAT"/>
    <property type="match status" value="1"/>
</dbReference>
<dbReference type="PANTHER" id="PTHR42973">
    <property type="entry name" value="BINDING OXIDOREDUCTASE, PUTATIVE (AFU_ORTHOLOGUE AFUA_1G17690)-RELATED"/>
    <property type="match status" value="1"/>
</dbReference>
<evidence type="ECO:0000313" key="9">
    <source>
        <dbReference type="Proteomes" id="UP001224682"/>
    </source>
</evidence>
<feature type="chain" id="PRO_5047414297" evidence="6">
    <location>
        <begin position="31"/>
        <end position="508"/>
    </location>
</feature>
<dbReference type="InterPro" id="IPR016166">
    <property type="entry name" value="FAD-bd_PCMH"/>
</dbReference>
<dbReference type="Gene3D" id="3.30.465.10">
    <property type="match status" value="1"/>
</dbReference>
<dbReference type="InterPro" id="IPR006094">
    <property type="entry name" value="Oxid_FAD_bind_N"/>
</dbReference>
<evidence type="ECO:0000256" key="1">
    <source>
        <dbReference type="ARBA" id="ARBA00001974"/>
    </source>
</evidence>
<dbReference type="SUPFAM" id="SSF56176">
    <property type="entry name" value="FAD-binding/transporter-associated domain-like"/>
    <property type="match status" value="1"/>
</dbReference>
<dbReference type="InterPro" id="IPR016164">
    <property type="entry name" value="FAD-linked_Oxase-like_C"/>
</dbReference>
<evidence type="ECO:0000256" key="3">
    <source>
        <dbReference type="ARBA" id="ARBA00022630"/>
    </source>
</evidence>
<dbReference type="InterPro" id="IPR050416">
    <property type="entry name" value="FAD-linked_Oxidoreductase"/>
</dbReference>
<comment type="similarity">
    <text evidence="2">Belongs to the oxygen-dependent FAD-linked oxidoreductase family.</text>
</comment>
<evidence type="ECO:0000256" key="6">
    <source>
        <dbReference type="SAM" id="SignalP"/>
    </source>
</evidence>
<dbReference type="InterPro" id="IPR016169">
    <property type="entry name" value="FAD-bd_PCMH_sub2"/>
</dbReference>
<dbReference type="EMBL" id="JAUSUI010000003">
    <property type="protein sequence ID" value="MDQ0302716.1"/>
    <property type="molecule type" value="Genomic_DNA"/>
</dbReference>
<dbReference type="InterPro" id="IPR012951">
    <property type="entry name" value="BBE"/>
</dbReference>
<comment type="caution">
    <text evidence="8">The sequence shown here is derived from an EMBL/GenBank/DDBJ whole genome shotgun (WGS) entry which is preliminary data.</text>
</comment>
<protein>
    <submittedName>
        <fullName evidence="8">FAD/FMN-containing dehydrogenase</fullName>
    </submittedName>
</protein>
<proteinExistence type="inferred from homology"/>
<evidence type="ECO:0000256" key="5">
    <source>
        <dbReference type="ARBA" id="ARBA00023002"/>
    </source>
</evidence>
<dbReference type="InterPro" id="IPR036318">
    <property type="entry name" value="FAD-bd_PCMH-like_sf"/>
</dbReference>
<dbReference type="PROSITE" id="PS51387">
    <property type="entry name" value="FAD_PCMH"/>
    <property type="match status" value="1"/>
</dbReference>
<accession>A0ABU0BA51</accession>
<feature type="domain" description="FAD-binding PCMH-type" evidence="7">
    <location>
        <begin position="86"/>
        <end position="256"/>
    </location>
</feature>
<sequence>MNAAPRLNRRSLLLGTAASAALAGFAPLRAQEASTPAPAPAPATVTPPGPLVDRWQALARITDGALLRPSDAGFAAEALPNNLRFRHVRPEGIVRCRTPEMIGNVLSWCQDYEVPFALRGGGHSYAGFSTTHGLLIDMAAMNTIAYDPATGRAKVGAGAINQPIYDALRQSGRMMTHGRCPTVGVAGFVLGGGIGFNMRRLGLASDSLIASEIVTADGRVRTLSASEEPDLFWAIRGGGGGNFGVSTSFTFDTMPADRQITAFRIVWRQNTRKVAGALFAALDDAPVTLGTRISLAGVTPKLHAGGRQVSITLLGQFAGDRQGLEKLLQPVMAVAVPELADIRELPYWDAQAFLMEPGAPAWYRERSAFLDTAPTDAFLDRAFDHLVRWPGTGAHGDLFFFQTGGRINETAPAASAFVHRASRWLSVVGVSWSEDDTVRPEIVRAAKDWQDALYRAVDHAGGHGAFVNFPDASLAEWRARYYGANLPRLAAIKAAVDPGNLFSFPQAI</sequence>
<name>A0ABU0BA51_9HYPH</name>
<keyword evidence="3" id="KW-0285">Flavoprotein</keyword>
<keyword evidence="9" id="KW-1185">Reference proteome</keyword>
<evidence type="ECO:0000256" key="2">
    <source>
        <dbReference type="ARBA" id="ARBA00005466"/>
    </source>
</evidence>
<organism evidence="8 9">
    <name type="scientific">Ancylobacter polymorphus</name>
    <dbReference type="NCBI Taxonomy" id="223390"/>
    <lineage>
        <taxon>Bacteria</taxon>
        <taxon>Pseudomonadati</taxon>
        <taxon>Pseudomonadota</taxon>
        <taxon>Alphaproteobacteria</taxon>
        <taxon>Hyphomicrobiales</taxon>
        <taxon>Xanthobacteraceae</taxon>
        <taxon>Ancylobacter</taxon>
    </lineage>
</organism>
<gene>
    <name evidence="8" type="ORF">J2S75_001744</name>
</gene>
<feature type="signal peptide" evidence="6">
    <location>
        <begin position="1"/>
        <end position="30"/>
    </location>
</feature>
<dbReference type="Proteomes" id="UP001224682">
    <property type="component" value="Unassembled WGS sequence"/>
</dbReference>
<keyword evidence="6" id="KW-0732">Signal</keyword>
<keyword evidence="5" id="KW-0560">Oxidoreductase</keyword>
<keyword evidence="4" id="KW-0274">FAD</keyword>
<evidence type="ECO:0000256" key="4">
    <source>
        <dbReference type="ARBA" id="ARBA00022827"/>
    </source>
</evidence>
<dbReference type="RefSeq" id="WP_307019426.1">
    <property type="nucleotide sequence ID" value="NZ_JAUSUI010000003.1"/>
</dbReference>
<evidence type="ECO:0000259" key="7">
    <source>
        <dbReference type="PROSITE" id="PS51387"/>
    </source>
</evidence>
<dbReference type="Pfam" id="PF08031">
    <property type="entry name" value="BBE"/>
    <property type="match status" value="1"/>
</dbReference>
<evidence type="ECO:0000313" key="8">
    <source>
        <dbReference type="EMBL" id="MDQ0302716.1"/>
    </source>
</evidence>
<dbReference type="SUPFAM" id="SSF55103">
    <property type="entry name" value="FAD-linked oxidases, C-terminal domain"/>
    <property type="match status" value="1"/>
</dbReference>
<comment type="cofactor">
    <cofactor evidence="1">
        <name>FAD</name>
        <dbReference type="ChEBI" id="CHEBI:57692"/>
    </cofactor>
</comment>
<dbReference type="Gene3D" id="3.40.462.20">
    <property type="match status" value="1"/>
</dbReference>